<name>A0A8S5R589_9CAUD</name>
<protein>
    <submittedName>
        <fullName evidence="1">Uncharacterized protein</fullName>
    </submittedName>
</protein>
<reference evidence="1" key="1">
    <citation type="journal article" date="2021" name="Proc. Natl. Acad. Sci. U.S.A.">
        <title>A Catalog of Tens of Thousands of Viruses from Human Metagenomes Reveals Hidden Associations with Chronic Diseases.</title>
        <authorList>
            <person name="Tisza M.J."/>
            <person name="Buck C.B."/>
        </authorList>
    </citation>
    <scope>NUCLEOTIDE SEQUENCE</scope>
    <source>
        <strain evidence="1">CtZiv5</strain>
    </source>
</reference>
<proteinExistence type="predicted"/>
<sequence length="63" mass="7215">MGDTKPEVKPQASADVFTKQQLAESKRYKKKRDLLEALLEDGKTYTIAQVDKITGDYLRKEVK</sequence>
<evidence type="ECO:0000313" key="1">
    <source>
        <dbReference type="EMBL" id="DAE26290.1"/>
    </source>
</evidence>
<organism evidence="1">
    <name type="scientific">Myoviridae sp. ctZiv5</name>
    <dbReference type="NCBI Taxonomy" id="2827289"/>
    <lineage>
        <taxon>Viruses</taxon>
        <taxon>Duplodnaviria</taxon>
        <taxon>Heunggongvirae</taxon>
        <taxon>Uroviricota</taxon>
        <taxon>Caudoviricetes</taxon>
    </lineage>
</organism>
<accession>A0A8S5R589</accession>
<dbReference type="EMBL" id="BK015813">
    <property type="protein sequence ID" value="DAE26290.1"/>
    <property type="molecule type" value="Genomic_DNA"/>
</dbReference>